<sequence>MSISVLPEAAVTTYRYLRGGLVVAVAALAAGVLTDRAGGNCFEASISAYYFTSAHSVFVAVLCAAGVLMIVYTGASHTEDVLLSLAGVLAIVVAMVPTARPVIICGGGELPPGYEISKSVSTNIWAVTIALVLSCLALWCRPSRNDTARRHKNSVLGTFATLLAWVLIIGGFIVFVVDQPRFDKYAHGVSAVVMFAAICVTVGLTARITSEQNESECPNKRRYFACYATLSALMVVTIAGVVVVHSTLDGWNHLVIVAETILLVQFTVYWIVQTVELWRVQSRVELLTGQAREALATERAASGLKGLLDDTKQVLAAPWPERLLRAM</sequence>
<accession>V5XH61</accession>
<evidence type="ECO:0000256" key="1">
    <source>
        <dbReference type="SAM" id="Phobius"/>
    </source>
</evidence>
<feature type="transmembrane region" description="Helical" evidence="1">
    <location>
        <begin position="124"/>
        <end position="142"/>
    </location>
</feature>
<dbReference type="eggNOG" id="ENOG5032YSD">
    <property type="taxonomic scope" value="Bacteria"/>
</dbReference>
<evidence type="ECO:0000313" key="3">
    <source>
        <dbReference type="Proteomes" id="UP000018763"/>
    </source>
</evidence>
<keyword evidence="1" id="KW-0472">Membrane</keyword>
<name>V5XH61_MYCNE</name>
<dbReference type="AlphaFoldDB" id="V5XH61"/>
<proteinExistence type="predicted"/>
<organism evidence="2 3">
    <name type="scientific">Mycolicibacterium neoaurum VKM Ac-1815D</name>
    <dbReference type="NCBI Taxonomy" id="700508"/>
    <lineage>
        <taxon>Bacteria</taxon>
        <taxon>Bacillati</taxon>
        <taxon>Actinomycetota</taxon>
        <taxon>Actinomycetes</taxon>
        <taxon>Mycobacteriales</taxon>
        <taxon>Mycobacteriaceae</taxon>
        <taxon>Mycolicibacterium</taxon>
    </lineage>
</organism>
<keyword evidence="1" id="KW-0812">Transmembrane</keyword>
<protein>
    <submittedName>
        <fullName evidence="2">Uncharacterized protein</fullName>
    </submittedName>
</protein>
<feature type="transmembrane region" description="Helical" evidence="1">
    <location>
        <begin position="82"/>
        <end position="104"/>
    </location>
</feature>
<evidence type="ECO:0000313" key="2">
    <source>
        <dbReference type="EMBL" id="AHC27775.1"/>
    </source>
</evidence>
<feature type="transmembrane region" description="Helical" evidence="1">
    <location>
        <begin position="154"/>
        <end position="177"/>
    </location>
</feature>
<feature type="transmembrane region" description="Helical" evidence="1">
    <location>
        <begin position="250"/>
        <end position="272"/>
    </location>
</feature>
<keyword evidence="1" id="KW-1133">Transmembrane helix</keyword>
<reference evidence="2 3" key="1">
    <citation type="journal article" date="2014" name="Genome Announc.">
        <title>Complete Genome Sequence of Sterol-Transforming Mycobacterium neoaurum Strain VKM Ac-1815D.</title>
        <authorList>
            <person name="Shtratnikova V.Y."/>
            <person name="Bragin E.Y."/>
            <person name="Dovbnya D.V."/>
            <person name="Pekov Y.A."/>
            <person name="Schelkunov M.I."/>
            <person name="Strizhov N."/>
            <person name="Ivashina T.V."/>
            <person name="Ashapkin V.V."/>
            <person name="Donova M.V."/>
        </authorList>
    </citation>
    <scope>NUCLEOTIDE SEQUENCE [LARGE SCALE GENOMIC DNA]</scope>
    <source>
        <strain evidence="2 3">VKM Ac-1815D</strain>
    </source>
</reference>
<gene>
    <name evidence="2" type="ORF">D174_00270</name>
</gene>
<dbReference type="HOGENOM" id="CLU_080180_0_0_11"/>
<dbReference type="KEGG" id="mne:D174_00270"/>
<dbReference type="Proteomes" id="UP000018763">
    <property type="component" value="Chromosome"/>
</dbReference>
<feature type="transmembrane region" description="Helical" evidence="1">
    <location>
        <begin position="222"/>
        <end position="244"/>
    </location>
</feature>
<feature type="transmembrane region" description="Helical" evidence="1">
    <location>
        <begin position="189"/>
        <end position="210"/>
    </location>
</feature>
<dbReference type="GeneID" id="43447961"/>
<dbReference type="EMBL" id="CP006936">
    <property type="protein sequence ID" value="AHC27775.1"/>
    <property type="molecule type" value="Genomic_DNA"/>
</dbReference>
<feature type="transmembrane region" description="Helical" evidence="1">
    <location>
        <begin position="54"/>
        <end position="75"/>
    </location>
</feature>
<keyword evidence="3" id="KW-1185">Reference proteome</keyword>
<feature type="transmembrane region" description="Helical" evidence="1">
    <location>
        <begin position="16"/>
        <end position="34"/>
    </location>
</feature>
<dbReference type="RefSeq" id="WP_019510902.1">
    <property type="nucleotide sequence ID" value="NC_023036.2"/>
</dbReference>